<dbReference type="GO" id="GO:0016712">
    <property type="term" value="F:oxidoreductase activity, acting on paired donors, with incorporation or reduction of molecular oxygen, reduced flavin or flavoprotein as one donor, and incorporation of one atom of oxygen"/>
    <property type="evidence" value="ECO:0007669"/>
    <property type="project" value="TreeGrafter"/>
</dbReference>
<reference evidence="6" key="1">
    <citation type="submission" date="2018-11" db="EMBL/GenBank/DDBJ databases">
        <title>FDA dAtabase for Regulatory Grade micrObial Sequences (FDA-ARGOS): Supporting development and validation of Infectious Disease Dx tests.</title>
        <authorList>
            <person name="Goldberg B."/>
            <person name="Campos J."/>
            <person name="Tallon L."/>
            <person name="Sadzewicz L."/>
            <person name="Zhao X."/>
            <person name="Vavikolanu K."/>
            <person name="Mehta A."/>
            <person name="Aluvathingal J."/>
            <person name="Nadendla S."/>
            <person name="Geyer C."/>
            <person name="Nandy P."/>
            <person name="Yan Y."/>
            <person name="Sichtig H."/>
        </authorList>
    </citation>
    <scope>NUCLEOTIDE SEQUENCE [LARGE SCALE GENOMIC DNA]</scope>
    <source>
        <strain evidence="6">FDAARGOS_614</strain>
    </source>
</reference>
<dbReference type="Gene3D" id="1.20.140.10">
    <property type="entry name" value="Butyryl-CoA Dehydrogenase, subunit A, domain 3"/>
    <property type="match status" value="1"/>
</dbReference>
<dbReference type="PANTHER" id="PTHR48083">
    <property type="entry name" value="MEDIUM-CHAIN SPECIFIC ACYL-COA DEHYDROGENASE, MITOCHONDRIAL-RELATED"/>
    <property type="match status" value="1"/>
</dbReference>
<evidence type="ECO:0000313" key="6">
    <source>
        <dbReference type="Proteomes" id="UP000270411"/>
    </source>
</evidence>
<comment type="similarity">
    <text evidence="2">Belongs to the HpaH/HsaA monooxygenase family.</text>
</comment>
<dbReference type="SUPFAM" id="SSF56645">
    <property type="entry name" value="Acyl-CoA dehydrogenase NM domain-like"/>
    <property type="match status" value="1"/>
</dbReference>
<dbReference type="GO" id="GO:0005737">
    <property type="term" value="C:cytoplasm"/>
    <property type="evidence" value="ECO:0007669"/>
    <property type="project" value="TreeGrafter"/>
</dbReference>
<dbReference type="SUPFAM" id="SSF47203">
    <property type="entry name" value="Acyl-CoA dehydrogenase C-terminal domain-like"/>
    <property type="match status" value="1"/>
</dbReference>
<dbReference type="Pfam" id="PF08028">
    <property type="entry name" value="Acyl-CoA_dh_2"/>
    <property type="match status" value="1"/>
</dbReference>
<dbReference type="Gene3D" id="2.40.110.10">
    <property type="entry name" value="Butyryl-CoA Dehydrogenase, subunit A, domain 2"/>
    <property type="match status" value="1"/>
</dbReference>
<gene>
    <name evidence="5" type="ORF">EHF44_26215</name>
</gene>
<protein>
    <submittedName>
        <fullName evidence="5">Oxidoreductase</fullName>
    </submittedName>
</protein>
<feature type="domain" description="Acyl-CoA dehydrogenase C-terminal" evidence="4">
    <location>
        <begin position="251"/>
        <end position="381"/>
    </location>
</feature>
<dbReference type="KEGG" id="cpau:EHF44_26215"/>
<dbReference type="RefSeq" id="WP_124686588.1">
    <property type="nucleotide sequence ID" value="NZ_CP033970.1"/>
</dbReference>
<dbReference type="GO" id="GO:0050660">
    <property type="term" value="F:flavin adenine dinucleotide binding"/>
    <property type="evidence" value="ECO:0007669"/>
    <property type="project" value="InterPro"/>
</dbReference>
<dbReference type="Pfam" id="PF02771">
    <property type="entry name" value="Acyl-CoA_dh_N"/>
    <property type="match status" value="1"/>
</dbReference>
<dbReference type="EMBL" id="CP033970">
    <property type="protein sequence ID" value="AZG16857.1"/>
    <property type="molecule type" value="Genomic_DNA"/>
</dbReference>
<accession>A0A3G8H8G3</accession>
<dbReference type="PANTHER" id="PTHR48083:SF19">
    <property type="entry name" value="FLAVIN-DEPENDENT MONOOXYGENASE, OXYGENASE SUBUNIT HSAA"/>
    <property type="match status" value="1"/>
</dbReference>
<dbReference type="Gene3D" id="1.10.540.10">
    <property type="entry name" value="Acyl-CoA dehydrogenase/oxidase, N-terminal domain"/>
    <property type="match status" value="1"/>
</dbReference>
<dbReference type="InterPro" id="IPR036250">
    <property type="entry name" value="AcylCo_DH-like_C"/>
</dbReference>
<evidence type="ECO:0000259" key="3">
    <source>
        <dbReference type="Pfam" id="PF02771"/>
    </source>
</evidence>
<dbReference type="InterPro" id="IPR013107">
    <property type="entry name" value="Acyl-CoA_DH_C"/>
</dbReference>
<name>A0A3G8H8G3_9BURK</name>
<proteinExistence type="inferred from homology"/>
<keyword evidence="1" id="KW-0560">Oxidoreductase</keyword>
<evidence type="ECO:0000313" key="5">
    <source>
        <dbReference type="EMBL" id="AZG16857.1"/>
    </source>
</evidence>
<dbReference type="InterPro" id="IPR037069">
    <property type="entry name" value="AcylCoA_DH/ox_N_sf"/>
</dbReference>
<dbReference type="AlphaFoldDB" id="A0A3G8H8G3"/>
<dbReference type="InterPro" id="IPR013786">
    <property type="entry name" value="AcylCoA_DH/ox_N"/>
</dbReference>
<evidence type="ECO:0000256" key="2">
    <source>
        <dbReference type="ARBA" id="ARBA00049661"/>
    </source>
</evidence>
<feature type="domain" description="Acyl-CoA dehydrogenase/oxidase N-terminal" evidence="3">
    <location>
        <begin position="40"/>
        <end position="106"/>
    </location>
</feature>
<dbReference type="InterPro" id="IPR009100">
    <property type="entry name" value="AcylCoA_DH/oxidase_NM_dom_sf"/>
</dbReference>
<dbReference type="Proteomes" id="UP000270411">
    <property type="component" value="Chromosome 2"/>
</dbReference>
<dbReference type="PIRSF" id="PIRSF016578">
    <property type="entry name" value="HsaA"/>
    <property type="match status" value="1"/>
</dbReference>
<dbReference type="GO" id="GO:0003995">
    <property type="term" value="F:acyl-CoA dehydrogenase activity"/>
    <property type="evidence" value="ECO:0007669"/>
    <property type="project" value="TreeGrafter"/>
</dbReference>
<organism evidence="5 6">
    <name type="scientific">Cupriavidus pauculus</name>
    <dbReference type="NCBI Taxonomy" id="82633"/>
    <lineage>
        <taxon>Bacteria</taxon>
        <taxon>Pseudomonadati</taxon>
        <taxon>Pseudomonadota</taxon>
        <taxon>Betaproteobacteria</taxon>
        <taxon>Burkholderiales</taxon>
        <taxon>Burkholderiaceae</taxon>
        <taxon>Cupriavidus</taxon>
    </lineage>
</organism>
<evidence type="ECO:0000256" key="1">
    <source>
        <dbReference type="ARBA" id="ARBA00023002"/>
    </source>
</evidence>
<sequence length="406" mass="43834">MSQSAAVIEAFYPSHATPSLEELVRRAEALQPLLRENAVASEQNRRAAEQNIEAIADAGLFRLMVPKRYGGFEGTTRAHLEVTAALAEACGGTAWVVALTNVCAWFTGLFPRQAQDDVFGANPDARVSGVFTPSTQCRRVEGGLRISGKWYFSSGSLHADWAMVGVIESDANGAFKAQHLALVPMEDVTIEDTWYTAGMRASGSNCIVGNDVFVPEHRLMNILDAVDGVYPTEFKDEAAYRAAFVPVAALILAGAQLGMGRAALKYVIEKAPQRAIAYTSYDKQSHSTLFQGQIADAAVRIDTAHVLAFAAADEIDRAAQENRELDYLTKARIRAHTGQVITHVTDALNVLLSAHGAGSFAEASPMQRWWRDANTAARHAVALPAVGFEVYGKALLGVENTVTRLV</sequence>
<evidence type="ECO:0000259" key="4">
    <source>
        <dbReference type="Pfam" id="PF08028"/>
    </source>
</evidence>
<dbReference type="GO" id="GO:0033539">
    <property type="term" value="P:fatty acid beta-oxidation using acyl-CoA dehydrogenase"/>
    <property type="evidence" value="ECO:0007669"/>
    <property type="project" value="TreeGrafter"/>
</dbReference>
<dbReference type="InterPro" id="IPR046373">
    <property type="entry name" value="Acyl-CoA_Oxase/DH_mid-dom_sf"/>
</dbReference>
<dbReference type="InterPro" id="IPR050741">
    <property type="entry name" value="Acyl-CoA_dehydrogenase"/>
</dbReference>
<dbReference type="OrthoDB" id="7316074at2"/>